<proteinExistence type="predicted"/>
<keyword evidence="2" id="KW-1185">Reference proteome</keyword>
<sequence>MSYPAKPVPDLIVGLAPSEHFTSLTSGRRQSFRFVMCHTEHVFHRPCHHWGRERFVGEPCIRSRVVNGRRTGCGYIECLGSVNSNELCSDCKYRQTRGGGWTPFADISNDGWAKIEERIRQRSMRLDIFPYIQDGKCHRSSKTEYPSL</sequence>
<organism evidence="1 2">
    <name type="scientific">Zopfia rhizophila CBS 207.26</name>
    <dbReference type="NCBI Taxonomy" id="1314779"/>
    <lineage>
        <taxon>Eukaryota</taxon>
        <taxon>Fungi</taxon>
        <taxon>Dikarya</taxon>
        <taxon>Ascomycota</taxon>
        <taxon>Pezizomycotina</taxon>
        <taxon>Dothideomycetes</taxon>
        <taxon>Dothideomycetes incertae sedis</taxon>
        <taxon>Zopfiaceae</taxon>
        <taxon>Zopfia</taxon>
    </lineage>
</organism>
<dbReference type="Proteomes" id="UP000800200">
    <property type="component" value="Unassembled WGS sequence"/>
</dbReference>
<name>A0A6A6ESM5_9PEZI</name>
<gene>
    <name evidence="1" type="ORF">K469DRAFT_241304</name>
</gene>
<evidence type="ECO:0000313" key="1">
    <source>
        <dbReference type="EMBL" id="KAF2193718.1"/>
    </source>
</evidence>
<accession>A0A6A6ESM5</accession>
<evidence type="ECO:0000313" key="2">
    <source>
        <dbReference type="Proteomes" id="UP000800200"/>
    </source>
</evidence>
<dbReference type="OrthoDB" id="3788755at2759"/>
<dbReference type="EMBL" id="ML994613">
    <property type="protein sequence ID" value="KAF2193718.1"/>
    <property type="molecule type" value="Genomic_DNA"/>
</dbReference>
<dbReference type="AlphaFoldDB" id="A0A6A6ESM5"/>
<reference evidence="1" key="1">
    <citation type="journal article" date="2020" name="Stud. Mycol.">
        <title>101 Dothideomycetes genomes: a test case for predicting lifestyles and emergence of pathogens.</title>
        <authorList>
            <person name="Haridas S."/>
            <person name="Albert R."/>
            <person name="Binder M."/>
            <person name="Bloem J."/>
            <person name="Labutti K."/>
            <person name="Salamov A."/>
            <person name="Andreopoulos B."/>
            <person name="Baker S."/>
            <person name="Barry K."/>
            <person name="Bills G."/>
            <person name="Bluhm B."/>
            <person name="Cannon C."/>
            <person name="Castanera R."/>
            <person name="Culley D."/>
            <person name="Daum C."/>
            <person name="Ezra D."/>
            <person name="Gonzalez J."/>
            <person name="Henrissat B."/>
            <person name="Kuo A."/>
            <person name="Liang C."/>
            <person name="Lipzen A."/>
            <person name="Lutzoni F."/>
            <person name="Magnuson J."/>
            <person name="Mondo S."/>
            <person name="Nolan M."/>
            <person name="Ohm R."/>
            <person name="Pangilinan J."/>
            <person name="Park H.-J."/>
            <person name="Ramirez L."/>
            <person name="Alfaro M."/>
            <person name="Sun H."/>
            <person name="Tritt A."/>
            <person name="Yoshinaga Y."/>
            <person name="Zwiers L.-H."/>
            <person name="Turgeon B."/>
            <person name="Goodwin S."/>
            <person name="Spatafora J."/>
            <person name="Crous P."/>
            <person name="Grigoriev I."/>
        </authorList>
    </citation>
    <scope>NUCLEOTIDE SEQUENCE</scope>
    <source>
        <strain evidence="1">CBS 207.26</strain>
    </source>
</reference>
<protein>
    <submittedName>
        <fullName evidence="1">Uncharacterized protein</fullName>
    </submittedName>
</protein>